<organism evidence="1 2">
    <name type="scientific">Shinella pollutisoli</name>
    <dbReference type="NCBI Taxonomy" id="2250594"/>
    <lineage>
        <taxon>Bacteria</taxon>
        <taxon>Pseudomonadati</taxon>
        <taxon>Pseudomonadota</taxon>
        <taxon>Alphaproteobacteria</taxon>
        <taxon>Hyphomicrobiales</taxon>
        <taxon>Rhizobiaceae</taxon>
        <taxon>Shinella</taxon>
    </lineage>
</organism>
<gene>
    <name evidence="1" type="ORF">ACFOHH_04645</name>
</gene>
<comment type="caution">
    <text evidence="1">The sequence shown here is derived from an EMBL/GenBank/DDBJ whole genome shotgun (WGS) entry which is preliminary data.</text>
</comment>
<dbReference type="EMBL" id="JBHRSP010000006">
    <property type="protein sequence ID" value="MFC3072389.1"/>
    <property type="molecule type" value="Genomic_DNA"/>
</dbReference>
<proteinExistence type="predicted"/>
<sequence>MAIIHQVRRKYANKTEETVGELINFAGAVSSTDPMGIIKKKAAEVADIMSILHGGDWRVEIDHDKRFVLIAPCLPSGRKSL</sequence>
<dbReference type="RefSeq" id="WP_257317885.1">
    <property type="nucleotide sequence ID" value="NZ_JANFDG010000035.1"/>
</dbReference>
<accession>A0ABV7DBV6</accession>
<keyword evidence="2" id="KW-1185">Reference proteome</keyword>
<name>A0ABV7DBV6_9HYPH</name>
<evidence type="ECO:0000313" key="1">
    <source>
        <dbReference type="EMBL" id="MFC3072389.1"/>
    </source>
</evidence>
<dbReference type="Proteomes" id="UP001595377">
    <property type="component" value="Unassembled WGS sequence"/>
</dbReference>
<evidence type="ECO:0000313" key="2">
    <source>
        <dbReference type="Proteomes" id="UP001595377"/>
    </source>
</evidence>
<reference evidence="2" key="1">
    <citation type="journal article" date="2019" name="Int. J. Syst. Evol. Microbiol.">
        <title>The Global Catalogue of Microorganisms (GCM) 10K type strain sequencing project: providing services to taxonomists for standard genome sequencing and annotation.</title>
        <authorList>
            <consortium name="The Broad Institute Genomics Platform"/>
            <consortium name="The Broad Institute Genome Sequencing Center for Infectious Disease"/>
            <person name="Wu L."/>
            <person name="Ma J."/>
        </authorList>
    </citation>
    <scope>NUCLEOTIDE SEQUENCE [LARGE SCALE GENOMIC DNA]</scope>
    <source>
        <strain evidence="2">KCTC 52677</strain>
    </source>
</reference>
<protein>
    <submittedName>
        <fullName evidence="1">Uncharacterized protein</fullName>
    </submittedName>
</protein>